<reference evidence="1 2" key="1">
    <citation type="journal article" date="2022" name="bioRxiv">
        <title>The genome of the oomycete Peronosclerospora sorghi, a cosmopolitan pathogen of maize and sorghum, is inflated with dispersed pseudogenes.</title>
        <authorList>
            <person name="Fletcher K."/>
            <person name="Martin F."/>
            <person name="Isakeit T."/>
            <person name="Cavanaugh K."/>
            <person name="Magill C."/>
            <person name="Michelmore R."/>
        </authorList>
    </citation>
    <scope>NUCLEOTIDE SEQUENCE [LARGE SCALE GENOMIC DNA]</scope>
    <source>
        <strain evidence="1">P6</strain>
    </source>
</reference>
<dbReference type="Proteomes" id="UP001163321">
    <property type="component" value="Chromosome 10"/>
</dbReference>
<accession>A0ACC0WR99</accession>
<evidence type="ECO:0000313" key="2">
    <source>
        <dbReference type="Proteomes" id="UP001163321"/>
    </source>
</evidence>
<keyword evidence="2" id="KW-1185">Reference proteome</keyword>
<evidence type="ECO:0000313" key="1">
    <source>
        <dbReference type="EMBL" id="KAI9920256.1"/>
    </source>
</evidence>
<gene>
    <name evidence="1" type="ORF">PsorP6_015924</name>
</gene>
<organism evidence="1 2">
    <name type="scientific">Peronosclerospora sorghi</name>
    <dbReference type="NCBI Taxonomy" id="230839"/>
    <lineage>
        <taxon>Eukaryota</taxon>
        <taxon>Sar</taxon>
        <taxon>Stramenopiles</taxon>
        <taxon>Oomycota</taxon>
        <taxon>Peronosporomycetes</taxon>
        <taxon>Peronosporales</taxon>
        <taxon>Peronosporaceae</taxon>
        <taxon>Peronosclerospora</taxon>
    </lineage>
</organism>
<comment type="caution">
    <text evidence="1">The sequence shown here is derived from an EMBL/GenBank/DDBJ whole genome shotgun (WGS) entry which is preliminary data.</text>
</comment>
<name>A0ACC0WR99_9STRA</name>
<sequence>MPFDVSTQLVRHPLPVGAMPFDISTPTFEMSPPPTCPGKNVPLDPVDLTVDEQERCHELTLQFLDRTLRSYEEREATRYGTSRCHSTLDSVRWKRHLTRSNVSLYSERDHGGQRDLHMPGEQWKYSDVLLAVGTIRAPLDDVMLGLTTPTFGDLRIRAASTVSHDIRGATLATIAGPTELDPFQSLSLMWIVGEPSWPLNLLVRPRDFMSLSATGIITRGNGDRIGYDLLQPAQLPQRARFPNRRARGKLMYGALFKEQHDGTVDVYIQLHIQGMGYLADTFHLNSCWSAMLGFWEAPRLAMEKKLQWWILHRSHARRKQSTKHGERRTTSTKSGEFSCTIRRLVPCVPRGCARGAASSARLRSSVVENKARRSKVSTWSCVSPVWALCMNKVPRNLRGSRISSGGSRVSVRGQRVDE</sequence>
<dbReference type="EMBL" id="CM047589">
    <property type="protein sequence ID" value="KAI9920256.1"/>
    <property type="molecule type" value="Genomic_DNA"/>
</dbReference>
<protein>
    <submittedName>
        <fullName evidence="1">Uncharacterized protein</fullName>
    </submittedName>
</protein>
<proteinExistence type="predicted"/>